<dbReference type="SUPFAM" id="SSF53756">
    <property type="entry name" value="UDP-Glycosyltransferase/glycogen phosphorylase"/>
    <property type="match status" value="1"/>
</dbReference>
<name>A0A973WMX3_9BRAD</name>
<gene>
    <name evidence="2" type="ORF">HU230_10975</name>
</gene>
<organism evidence="2">
    <name type="scientific">Bradyrhizobium quebecense</name>
    <dbReference type="NCBI Taxonomy" id="2748629"/>
    <lineage>
        <taxon>Bacteria</taxon>
        <taxon>Pseudomonadati</taxon>
        <taxon>Pseudomonadota</taxon>
        <taxon>Alphaproteobacteria</taxon>
        <taxon>Hyphomicrobiales</taxon>
        <taxon>Nitrobacteraceae</taxon>
        <taxon>Bradyrhizobium</taxon>
    </lineage>
</organism>
<dbReference type="AlphaFoldDB" id="A0A973WMX3"/>
<proteinExistence type="predicted"/>
<dbReference type="InterPro" id="IPR001296">
    <property type="entry name" value="Glyco_trans_1"/>
</dbReference>
<protein>
    <submittedName>
        <fullName evidence="2">Glycosyltransferase</fullName>
    </submittedName>
</protein>
<dbReference type="EMBL" id="JABWSX010000001">
    <property type="protein sequence ID" value="NVL06236.1"/>
    <property type="molecule type" value="Genomic_DNA"/>
</dbReference>
<evidence type="ECO:0000259" key="1">
    <source>
        <dbReference type="Pfam" id="PF00534"/>
    </source>
</evidence>
<evidence type="ECO:0000313" key="2">
    <source>
        <dbReference type="EMBL" id="NVL06236.1"/>
    </source>
</evidence>
<dbReference type="Pfam" id="PF00534">
    <property type="entry name" value="Glycos_transf_1"/>
    <property type="match status" value="1"/>
</dbReference>
<sequence>MPKIPLFPSNSISNAESHLMTPQEVQQQNRRSLGLIGEFQKQAGRPLRVLHIGNIANNAYNNACIQRQFGIEADVLCYNYYHIMGCPEWEDGAIQEGASALGQDHFKPDWWATSLRGWKRPGWFVQGPSGLCIEYLRARNARWRSTSYLKWLELELAAFQDARSADPGNSPAKYIPARLKFMLWLKQAGGQAEPGNGRRLTFYRIWLGSAVANGILGRDDTQYGRSEPTRLDRISAAAWLRMTRRGSQVDIESRAALAAYREDVRRLQAAGVRGLTKHWLERAASPARTLVERSLSLLERILRRLSPVTETGCVARSMSDPVTRAKEIETMLDEIRQDPAELDGQSVSYREEYITNHPRPFEAILSHYDVIQGYAIDGLIPMINGVKNFCCYEHGTLREIPFENNLTGLICRFSFQRAPAVFVTNSDVLPSVERLGLKPERVFYLPHAFDDRKLAEFRAAHPELAPPKSGPVIFFSPTRHHWKRGNTSWQKGNDVVIRAAAEIARERSDFKLVFVEWGQEVADSKELIEELGLTKLVEWIPTMSKRELWQRYCVSHAVVDQFVVPALGGVGFETMALGVRLISAIDRQQTALFFGEEPPCLAANSVGECAARMREVIEDPLDSRGQGRAASQWMMTFHSAERIVALQCKAYSNLLVGQW</sequence>
<feature type="domain" description="Glycosyl transferase family 1" evidence="1">
    <location>
        <begin position="485"/>
        <end position="624"/>
    </location>
</feature>
<dbReference type="RefSeq" id="WP_176530114.1">
    <property type="nucleotide sequence ID" value="NZ_CP088022.1"/>
</dbReference>
<dbReference type="Gene3D" id="3.40.50.2000">
    <property type="entry name" value="Glycogen Phosphorylase B"/>
    <property type="match status" value="2"/>
</dbReference>
<comment type="caution">
    <text evidence="2">The sequence shown here is derived from an EMBL/GenBank/DDBJ whole genome shotgun (WGS) entry which is preliminary data.</text>
</comment>
<dbReference type="GO" id="GO:0016757">
    <property type="term" value="F:glycosyltransferase activity"/>
    <property type="evidence" value="ECO:0007669"/>
    <property type="project" value="InterPro"/>
</dbReference>
<accession>A0A973WMX3</accession>
<reference evidence="2" key="1">
    <citation type="submission" date="2020-06" db="EMBL/GenBank/DDBJ databases">
        <title>Whole Genome Sequence of Bradyrhizobium sp. Strain 66S1MB.</title>
        <authorList>
            <person name="Bromfield E."/>
            <person name="Cloutier S."/>
        </authorList>
    </citation>
    <scope>NUCLEOTIDE SEQUENCE</scope>
    <source>
        <strain evidence="2">66S1MB</strain>
    </source>
</reference>